<gene>
    <name evidence="1" type="ORF">SAMN05444002_3625</name>
</gene>
<dbReference type="Pfam" id="PF04365">
    <property type="entry name" value="BrnT_toxin"/>
    <property type="match status" value="1"/>
</dbReference>
<dbReference type="InterPro" id="IPR007460">
    <property type="entry name" value="BrnT_toxin"/>
</dbReference>
<sequence>MKIAGIDWDAGNWPECGKHGVSQAEIEHVLRTMTLRIPDPFPGEPRFRTAGATAEGRHVFLVYMHREKEGALWLRPISARYMHAKEIRRYEDAKEAMAKPPE</sequence>
<dbReference type="Proteomes" id="UP000184932">
    <property type="component" value="Unassembled WGS sequence"/>
</dbReference>
<evidence type="ECO:0000313" key="1">
    <source>
        <dbReference type="EMBL" id="SIO29019.1"/>
    </source>
</evidence>
<dbReference type="InterPro" id="IPR038573">
    <property type="entry name" value="BrnT_sf"/>
</dbReference>
<dbReference type="OrthoDB" id="9798158at2"/>
<proteinExistence type="predicted"/>
<dbReference type="RefSeq" id="WP_074257805.1">
    <property type="nucleotide sequence ID" value="NZ_FSRL01000002.1"/>
</dbReference>
<keyword evidence="2" id="KW-1185">Reference proteome</keyword>
<accession>A0A1N6IAL1</accession>
<organism evidence="1 2">
    <name type="scientific">Vannielia litorea</name>
    <dbReference type="NCBI Taxonomy" id="1217970"/>
    <lineage>
        <taxon>Bacteria</taxon>
        <taxon>Pseudomonadati</taxon>
        <taxon>Pseudomonadota</taxon>
        <taxon>Alphaproteobacteria</taxon>
        <taxon>Rhodobacterales</taxon>
        <taxon>Paracoccaceae</taxon>
        <taxon>Vannielia</taxon>
    </lineage>
</organism>
<dbReference type="STRING" id="1217970.SAMN05444002_3625"/>
<evidence type="ECO:0008006" key="3">
    <source>
        <dbReference type="Google" id="ProtNLM"/>
    </source>
</evidence>
<evidence type="ECO:0000313" key="2">
    <source>
        <dbReference type="Proteomes" id="UP000184932"/>
    </source>
</evidence>
<reference evidence="2" key="1">
    <citation type="submission" date="2016-11" db="EMBL/GenBank/DDBJ databases">
        <authorList>
            <person name="Varghese N."/>
            <person name="Submissions S."/>
        </authorList>
    </citation>
    <scope>NUCLEOTIDE SEQUENCE [LARGE SCALE GENOMIC DNA]</scope>
    <source>
        <strain evidence="2">DSM 29440</strain>
    </source>
</reference>
<name>A0A1N6IAL1_9RHOB</name>
<dbReference type="Gene3D" id="3.10.450.530">
    <property type="entry name" value="Ribonuclease toxin, BrnT, of type II toxin-antitoxin system"/>
    <property type="match status" value="1"/>
</dbReference>
<dbReference type="AlphaFoldDB" id="A0A1N6IAL1"/>
<dbReference type="EMBL" id="FSRL01000002">
    <property type="protein sequence ID" value="SIO29019.1"/>
    <property type="molecule type" value="Genomic_DNA"/>
</dbReference>
<protein>
    <recommendedName>
        <fullName evidence="3">BrnT family toxin</fullName>
    </recommendedName>
</protein>